<dbReference type="AlphaFoldDB" id="A0AAD7WHU1"/>
<reference evidence="2" key="1">
    <citation type="journal article" date="2023" name="Science">
        <title>Genome structures resolve the early diversification of teleost fishes.</title>
        <authorList>
            <person name="Parey E."/>
            <person name="Louis A."/>
            <person name="Montfort J."/>
            <person name="Bouchez O."/>
            <person name="Roques C."/>
            <person name="Iampietro C."/>
            <person name="Lluch J."/>
            <person name="Castinel A."/>
            <person name="Donnadieu C."/>
            <person name="Desvignes T."/>
            <person name="Floi Bucao C."/>
            <person name="Jouanno E."/>
            <person name="Wen M."/>
            <person name="Mejri S."/>
            <person name="Dirks R."/>
            <person name="Jansen H."/>
            <person name="Henkel C."/>
            <person name="Chen W.J."/>
            <person name="Zahm M."/>
            <person name="Cabau C."/>
            <person name="Klopp C."/>
            <person name="Thompson A.W."/>
            <person name="Robinson-Rechavi M."/>
            <person name="Braasch I."/>
            <person name="Lecointre G."/>
            <person name="Bobe J."/>
            <person name="Postlethwait J.H."/>
            <person name="Berthelot C."/>
            <person name="Roest Crollius H."/>
            <person name="Guiguen Y."/>
        </authorList>
    </citation>
    <scope>NUCLEOTIDE SEQUENCE</scope>
    <source>
        <strain evidence="2">NC1722</strain>
    </source>
</reference>
<organism evidence="2 3">
    <name type="scientific">Aldrovandia affinis</name>
    <dbReference type="NCBI Taxonomy" id="143900"/>
    <lineage>
        <taxon>Eukaryota</taxon>
        <taxon>Metazoa</taxon>
        <taxon>Chordata</taxon>
        <taxon>Craniata</taxon>
        <taxon>Vertebrata</taxon>
        <taxon>Euteleostomi</taxon>
        <taxon>Actinopterygii</taxon>
        <taxon>Neopterygii</taxon>
        <taxon>Teleostei</taxon>
        <taxon>Notacanthiformes</taxon>
        <taxon>Halosauridae</taxon>
        <taxon>Aldrovandia</taxon>
    </lineage>
</organism>
<sequence>MKEPHAAPEPRVADPCSSWFEFDYLPNLTSATVITMLKCLFTVHGVLRKCLTDNARQFTSRELQEFARTWDFEHITSSPLYSQSNGLAERAVRSAKHLLEKCSCDGTDVYTALLNLHNLPRDGLPSPAQHLLSRCTRTLIPMPKSMYLPKVETEVQAALTKLRQERKVHYNKSARMLTPLHQGQTVRMQTASGYDRMVTVLGRVPQHNSCHIQAQGSTYIRNTRHLLQPPESYTRDIREPPPHQ</sequence>
<dbReference type="GO" id="GO:0003676">
    <property type="term" value="F:nucleic acid binding"/>
    <property type="evidence" value="ECO:0007669"/>
    <property type="project" value="InterPro"/>
</dbReference>
<dbReference type="PANTHER" id="PTHR37984:SF7">
    <property type="entry name" value="INTEGRASE CATALYTIC DOMAIN-CONTAINING PROTEIN"/>
    <property type="match status" value="1"/>
</dbReference>
<dbReference type="Proteomes" id="UP001221898">
    <property type="component" value="Unassembled WGS sequence"/>
</dbReference>
<dbReference type="GO" id="GO:0015074">
    <property type="term" value="P:DNA integration"/>
    <property type="evidence" value="ECO:0007669"/>
    <property type="project" value="InterPro"/>
</dbReference>
<evidence type="ECO:0000313" key="3">
    <source>
        <dbReference type="Proteomes" id="UP001221898"/>
    </source>
</evidence>
<proteinExistence type="predicted"/>
<feature type="domain" description="Integrase catalytic" evidence="1">
    <location>
        <begin position="29"/>
        <end position="99"/>
    </location>
</feature>
<protein>
    <recommendedName>
        <fullName evidence="1">Integrase catalytic domain-containing protein</fullName>
    </recommendedName>
</protein>
<dbReference type="PROSITE" id="PS50994">
    <property type="entry name" value="INTEGRASE"/>
    <property type="match status" value="1"/>
</dbReference>
<dbReference type="InterPro" id="IPR001584">
    <property type="entry name" value="Integrase_cat-core"/>
</dbReference>
<comment type="caution">
    <text evidence="2">The sequence shown here is derived from an EMBL/GenBank/DDBJ whole genome shotgun (WGS) entry which is preliminary data.</text>
</comment>
<dbReference type="InterPro" id="IPR050951">
    <property type="entry name" value="Retrovirus_Pol_polyprotein"/>
</dbReference>
<gene>
    <name evidence="2" type="ORF">AAFF_G00010240</name>
</gene>
<evidence type="ECO:0000259" key="1">
    <source>
        <dbReference type="PROSITE" id="PS50994"/>
    </source>
</evidence>
<accession>A0AAD7WHU1</accession>
<dbReference type="Gene3D" id="3.30.420.10">
    <property type="entry name" value="Ribonuclease H-like superfamily/Ribonuclease H"/>
    <property type="match status" value="1"/>
</dbReference>
<name>A0AAD7WHU1_9TELE</name>
<dbReference type="InterPro" id="IPR012337">
    <property type="entry name" value="RNaseH-like_sf"/>
</dbReference>
<evidence type="ECO:0000313" key="2">
    <source>
        <dbReference type="EMBL" id="KAJ8397170.1"/>
    </source>
</evidence>
<keyword evidence="3" id="KW-1185">Reference proteome</keyword>
<dbReference type="InterPro" id="IPR036397">
    <property type="entry name" value="RNaseH_sf"/>
</dbReference>
<dbReference type="SUPFAM" id="SSF53098">
    <property type="entry name" value="Ribonuclease H-like"/>
    <property type="match status" value="1"/>
</dbReference>
<dbReference type="PANTHER" id="PTHR37984">
    <property type="entry name" value="PROTEIN CBG26694"/>
    <property type="match status" value="1"/>
</dbReference>
<dbReference type="EMBL" id="JAINUG010000100">
    <property type="protein sequence ID" value="KAJ8397170.1"/>
    <property type="molecule type" value="Genomic_DNA"/>
</dbReference>